<evidence type="ECO:0000313" key="1">
    <source>
        <dbReference type="EMBL" id="AID18223.1"/>
    </source>
</evidence>
<name>A0A068CDU5_9CAUD</name>
<accession>A0A068CDU5</accession>
<organism evidence="1 2">
    <name type="scientific">Mycobacterium phage Willis</name>
    <dbReference type="NCBI Taxonomy" id="1486404"/>
    <lineage>
        <taxon>Viruses</taxon>
        <taxon>Duplodnaviria</taxon>
        <taxon>Heunggongvirae</taxon>
        <taxon>Uroviricota</taxon>
        <taxon>Caudoviricetes</taxon>
        <taxon>Ceeclamvirinae</taxon>
        <taxon>Bixzunavirus</taxon>
        <taxon>Bixzunavirus Bxz1</taxon>
    </lineage>
</organism>
<gene>
    <name evidence="1" type="primary">147</name>
    <name evidence="1" type="ORF">PBI_WILLIS_147</name>
</gene>
<protein>
    <submittedName>
        <fullName evidence="1">Uncharacterized protein</fullName>
    </submittedName>
</protein>
<sequence>MKKLVTGGLVAAGITLGLIGAPSASAEYMTICPSQVSAVVTANTSCGFADNVFRGFYRQSGWDPLAYSPATGKVYRMHCAPATTTNWGEAKRCWGVGYGGDLLVVYID</sequence>
<dbReference type="Proteomes" id="UP000027390">
    <property type="component" value="Segment"/>
</dbReference>
<reference evidence="1 2" key="1">
    <citation type="submission" date="2014-03" db="EMBL/GenBank/DDBJ databases">
        <authorList>
            <person name="Churilla B.M."/>
            <person name="Abrahim M.R."/>
            <person name="Burke K.A."/>
            <person name="Yu V.J."/>
            <person name="Adkins N.L."/>
            <person name="Cohen K.L."/>
            <person name="Colicchio M.A."/>
            <person name="Fasoranti T.O."/>
            <person name="Genkil J.S."/>
            <person name="Kramer Z.J."/>
            <person name="Prout A.K."/>
            <person name="Schafer C.E."/>
            <person name="Schwarz A.G."/>
            <person name="Tish M."/>
            <person name="Vispute N."/>
            <person name="Wilkes K.E."/>
            <person name="Williams C.R."/>
            <person name="Xiao X."/>
            <person name="Yoder B.A."/>
            <person name="Lapin J.S."/>
            <person name="Ott C.T."/>
            <person name="Walburn T.D."/>
            <person name="Bradley K.W."/>
            <person name="Clarke D.Q."/>
            <person name="Lewis M.F."/>
            <person name="Barker L.P."/>
            <person name="Bailey C."/>
            <person name="Asai D.J."/>
            <person name="Bowman C.A."/>
            <person name="Russell D.A."/>
            <person name="Pope W.H."/>
            <person name="Jacobs-Sera D."/>
            <person name="Hendrix R.W."/>
            <person name="Hatfull G.F."/>
        </authorList>
    </citation>
    <scope>NUCLEOTIDE SEQUENCE [LARGE SCALE GENOMIC DNA]</scope>
</reference>
<evidence type="ECO:0000313" key="2">
    <source>
        <dbReference type="Proteomes" id="UP000027390"/>
    </source>
</evidence>
<dbReference type="EMBL" id="KJ595575">
    <property type="protein sequence ID" value="AID18223.1"/>
    <property type="molecule type" value="Genomic_DNA"/>
</dbReference>
<proteinExistence type="predicted"/>